<keyword evidence="1" id="KW-0813">Transport</keyword>
<dbReference type="CDD" id="cd03219">
    <property type="entry name" value="ABC_Mj1267_LivG_branched"/>
    <property type="match status" value="1"/>
</dbReference>
<comment type="caution">
    <text evidence="7">The sequence shown here is derived from an EMBL/GenBank/DDBJ whole genome shotgun (WGS) entry which is preliminary data.</text>
</comment>
<keyword evidence="4" id="KW-0547">Nucleotide-binding</keyword>
<proteinExistence type="predicted"/>
<dbReference type="InterPro" id="IPR003439">
    <property type="entry name" value="ABC_transporter-like_ATP-bd"/>
</dbReference>
<accession>A0ABM8TV35</accession>
<dbReference type="GO" id="GO:0016787">
    <property type="term" value="F:hydrolase activity"/>
    <property type="evidence" value="ECO:0007669"/>
    <property type="project" value="UniProtKB-KW"/>
</dbReference>
<dbReference type="Pfam" id="PF00005">
    <property type="entry name" value="ABC_tran"/>
    <property type="match status" value="1"/>
</dbReference>
<sequence>MVEEALVADHQVQFCSDPGWPRDSIVAAKGLYKSYGAIHVLKGVSLDIHRGETHAVIGPNGAGKTTLFKVLSGEILADAGEVLLNGSSVAQLDGYKRARLGVGRTFQVARVFSELTALENVSLAIESRTAGAGLRGLVNVDIRLPACVATEAARILADVGMASKRHEQAGLLAYGDRKQLELAMCLSLRPRVMFLDEPMAGMSPGDRAAAVVLIRRLSQEFGISVLLTEHDMDVVFALADRITVMNYGEVIASGTPDMIRSSATVREVYLGEEDRNARN</sequence>
<dbReference type="Pfam" id="PF12399">
    <property type="entry name" value="BCA_ABC_TP_C"/>
    <property type="match status" value="1"/>
</dbReference>
<evidence type="ECO:0000256" key="1">
    <source>
        <dbReference type="ARBA" id="ARBA00022448"/>
    </source>
</evidence>
<gene>
    <name evidence="7" type="primary">lptB_12</name>
    <name evidence="7" type="ORF">LMG26411_07434</name>
</gene>
<reference evidence="7 8" key="1">
    <citation type="submission" date="2021-03" db="EMBL/GenBank/DDBJ databases">
        <authorList>
            <person name="Peeters C."/>
        </authorList>
    </citation>
    <scope>NUCLEOTIDE SEQUENCE [LARGE SCALE GENOMIC DNA]</scope>
    <source>
        <strain evidence="7 8">LMG 26411</strain>
    </source>
</reference>
<evidence type="ECO:0000256" key="4">
    <source>
        <dbReference type="ARBA" id="ARBA00022741"/>
    </source>
</evidence>
<protein>
    <submittedName>
        <fullName evidence="7">Lipopolysaccharide export system ATP-binding protein LptB</fullName>
        <ecNumber evidence="7">3.6.3.-</ecNumber>
    </submittedName>
</protein>
<evidence type="ECO:0000256" key="3">
    <source>
        <dbReference type="ARBA" id="ARBA00022519"/>
    </source>
</evidence>
<dbReference type="Gene3D" id="3.40.50.300">
    <property type="entry name" value="P-loop containing nucleotide triphosphate hydrolases"/>
    <property type="match status" value="1"/>
</dbReference>
<feature type="domain" description="ABC transporter" evidence="6">
    <location>
        <begin position="26"/>
        <end position="272"/>
    </location>
</feature>
<evidence type="ECO:0000256" key="2">
    <source>
        <dbReference type="ARBA" id="ARBA00022475"/>
    </source>
</evidence>
<keyword evidence="3" id="KW-0472">Membrane</keyword>
<dbReference type="PANTHER" id="PTHR45772:SF7">
    <property type="entry name" value="AMINO ACID ABC TRANSPORTER ATP-BINDING PROTEIN"/>
    <property type="match status" value="1"/>
</dbReference>
<dbReference type="Proteomes" id="UP000672657">
    <property type="component" value="Unassembled WGS sequence"/>
</dbReference>
<dbReference type="InterPro" id="IPR032823">
    <property type="entry name" value="BCA_ABC_TP_C"/>
</dbReference>
<organism evidence="7 8">
    <name type="scientific">Cupriavidus numazuensis</name>
    <dbReference type="NCBI Taxonomy" id="221992"/>
    <lineage>
        <taxon>Bacteria</taxon>
        <taxon>Pseudomonadati</taxon>
        <taxon>Pseudomonadota</taxon>
        <taxon>Betaproteobacteria</taxon>
        <taxon>Burkholderiales</taxon>
        <taxon>Burkholderiaceae</taxon>
        <taxon>Cupriavidus</taxon>
    </lineage>
</organism>
<keyword evidence="5 7" id="KW-0067">ATP-binding</keyword>
<dbReference type="GO" id="GO:0005524">
    <property type="term" value="F:ATP binding"/>
    <property type="evidence" value="ECO:0007669"/>
    <property type="project" value="UniProtKB-KW"/>
</dbReference>
<evidence type="ECO:0000259" key="6">
    <source>
        <dbReference type="PROSITE" id="PS50893"/>
    </source>
</evidence>
<dbReference type="InterPro" id="IPR003593">
    <property type="entry name" value="AAA+_ATPase"/>
</dbReference>
<keyword evidence="2" id="KW-1003">Cell membrane</keyword>
<evidence type="ECO:0000313" key="7">
    <source>
        <dbReference type="EMBL" id="CAG2160368.1"/>
    </source>
</evidence>
<dbReference type="InterPro" id="IPR051120">
    <property type="entry name" value="ABC_AA/LPS_Transport"/>
</dbReference>
<dbReference type="PANTHER" id="PTHR45772">
    <property type="entry name" value="CONSERVED COMPONENT OF ABC TRANSPORTER FOR NATURAL AMINO ACIDS-RELATED"/>
    <property type="match status" value="1"/>
</dbReference>
<dbReference type="EC" id="3.6.3.-" evidence="7"/>
<dbReference type="SUPFAM" id="SSF52540">
    <property type="entry name" value="P-loop containing nucleoside triphosphate hydrolases"/>
    <property type="match status" value="1"/>
</dbReference>
<dbReference type="PROSITE" id="PS50893">
    <property type="entry name" value="ABC_TRANSPORTER_2"/>
    <property type="match status" value="1"/>
</dbReference>
<name>A0ABM8TV35_9BURK</name>
<dbReference type="InterPro" id="IPR027417">
    <property type="entry name" value="P-loop_NTPase"/>
</dbReference>
<dbReference type="SMART" id="SM00382">
    <property type="entry name" value="AAA"/>
    <property type="match status" value="1"/>
</dbReference>
<dbReference type="EMBL" id="CAJPVI010000079">
    <property type="protein sequence ID" value="CAG2160368.1"/>
    <property type="molecule type" value="Genomic_DNA"/>
</dbReference>
<keyword evidence="3" id="KW-0997">Cell inner membrane</keyword>
<keyword evidence="8" id="KW-1185">Reference proteome</keyword>
<evidence type="ECO:0000256" key="5">
    <source>
        <dbReference type="ARBA" id="ARBA00022840"/>
    </source>
</evidence>
<keyword evidence="7" id="KW-0378">Hydrolase</keyword>
<evidence type="ECO:0000313" key="8">
    <source>
        <dbReference type="Proteomes" id="UP000672657"/>
    </source>
</evidence>